<evidence type="ECO:0000256" key="9">
    <source>
        <dbReference type="ARBA" id="ARBA00023136"/>
    </source>
</evidence>
<name>A0A1G7RY08_9SPHN</name>
<dbReference type="PROSITE" id="PS52016">
    <property type="entry name" value="TONB_DEPENDENT_REC_3"/>
    <property type="match status" value="1"/>
</dbReference>
<evidence type="ECO:0000256" key="7">
    <source>
        <dbReference type="ARBA" id="ARBA00023065"/>
    </source>
</evidence>
<feature type="signal peptide" evidence="13">
    <location>
        <begin position="1"/>
        <end position="31"/>
    </location>
</feature>
<dbReference type="SUPFAM" id="SSF56935">
    <property type="entry name" value="Porins"/>
    <property type="match status" value="1"/>
</dbReference>
<organism evidence="17 18">
    <name type="scientific">Sphingomonas carotinifaciens</name>
    <dbReference type="NCBI Taxonomy" id="1166323"/>
    <lineage>
        <taxon>Bacteria</taxon>
        <taxon>Pseudomonadati</taxon>
        <taxon>Pseudomonadota</taxon>
        <taxon>Alphaproteobacteria</taxon>
        <taxon>Sphingomonadales</taxon>
        <taxon>Sphingomonadaceae</taxon>
        <taxon>Sphingomonas</taxon>
    </lineage>
</organism>
<evidence type="ECO:0000256" key="1">
    <source>
        <dbReference type="ARBA" id="ARBA00004571"/>
    </source>
</evidence>
<dbReference type="OrthoDB" id="9760333at2"/>
<dbReference type="InterPro" id="IPR000531">
    <property type="entry name" value="Beta-barrel_TonB"/>
</dbReference>
<evidence type="ECO:0000313" key="17">
    <source>
        <dbReference type="EMBL" id="SDG15658.1"/>
    </source>
</evidence>
<reference evidence="17 18" key="1">
    <citation type="submission" date="2016-10" db="EMBL/GenBank/DDBJ databases">
        <authorList>
            <person name="Varghese N."/>
            <person name="Submissions S."/>
        </authorList>
    </citation>
    <scope>NUCLEOTIDE SEQUENCE [LARGE SCALE GENOMIC DNA]</scope>
    <source>
        <strain evidence="17 18">S7-754</strain>
    </source>
</reference>
<proteinExistence type="inferred from homology"/>
<dbReference type="GO" id="GO:0006826">
    <property type="term" value="P:iron ion transport"/>
    <property type="evidence" value="ECO:0007669"/>
    <property type="project" value="UniProtKB-KW"/>
</dbReference>
<evidence type="ECO:0000259" key="15">
    <source>
        <dbReference type="Pfam" id="PF07715"/>
    </source>
</evidence>
<evidence type="ECO:0000256" key="8">
    <source>
        <dbReference type="ARBA" id="ARBA00023077"/>
    </source>
</evidence>
<evidence type="ECO:0000256" key="4">
    <source>
        <dbReference type="ARBA" id="ARBA00022496"/>
    </source>
</evidence>
<evidence type="ECO:0000313" key="18">
    <source>
        <dbReference type="Proteomes" id="UP000323502"/>
    </source>
</evidence>
<dbReference type="PANTHER" id="PTHR32552:SF81">
    <property type="entry name" value="TONB-DEPENDENT OUTER MEMBRANE RECEPTOR"/>
    <property type="match status" value="1"/>
</dbReference>
<evidence type="ECO:0000259" key="14">
    <source>
        <dbReference type="Pfam" id="PF00593"/>
    </source>
</evidence>
<evidence type="ECO:0000256" key="5">
    <source>
        <dbReference type="ARBA" id="ARBA00022692"/>
    </source>
</evidence>
<evidence type="ECO:0000256" key="10">
    <source>
        <dbReference type="ARBA" id="ARBA00023237"/>
    </source>
</evidence>
<evidence type="ECO:0000313" key="19">
    <source>
        <dbReference type="Proteomes" id="UP000436801"/>
    </source>
</evidence>
<keyword evidence="6" id="KW-0408">Iron</keyword>
<comment type="similarity">
    <text evidence="11 12">Belongs to the TonB-dependent receptor family.</text>
</comment>
<sequence length="857" mass="92295">MKLATQGGRWSVVRALLAGASLLALPTLARAQDAVAIGNDRGEDVVVTARRRAENIQDVPISVQAISGETLQRKGTIDLQSLIDQTPGLNSTGGNPRNFSITIRGIGYAPTAADGLDNAIGVYFDGVYQARPGQVLQDLVDVQSFEVLRGPQGTLFGRNAAAGALNITFNKPSFTSSQTFEASYGRYNFAQGKAIVTGPITENIAFRTAAFATYADGWISTPLRPAFARAARDKGIYAPTATTEDTTAGTWRWGVRQQFLLEADDLSVNLSGDVNVERDSSSGFSSGGGVAEVFGPGNWGINTTAAQQARVTTALRALGQIENFGGVRNWTPTVDPRSTVTNNYNQTRTTNAGVSLTADYDFGGVTLTSITAWRHWSFDPPQDSDSTPIDIYQNMAISKSNQFSHEVRFASDKSGPIEWQVGGFLYYSKLKDHYVIHQFGADVIPWYNAYNTLASAAFTPIPLSLRQQLTGAQIIENTTVENRNAAIYGQATWHISDALDLTGGLRYTYDRKNGSSPVDTSQLPTALPAGITNAQLNAFYNAIDAVQRNPGLVYRVPGYPTSVATSGYPVDISTSDDNLSGTASLSYKITPNLTTYVTYATGFQAGGLDLNNRSLSPNAPPVQPTTTSNIEAGVKGSLFNRWVTFAIAAYEEKLEGFQTSISFILPDGTAQRGATNVGDIRARGVEWSLAARIGSGIRLTFDGNYNDAVYTRAPSLPAPAELSYNGIANIDAEGQRAPYAPKWALSLTPSWDARISDNAEFYSYAQYSFTSGYGTGVTQSIYTQVPSQHNLNLRAGVRLENDRYDVSLYANNATNERNIISLALLAAPAGAGVTAYLGRTVNYNQPARYGLTVRARY</sequence>
<dbReference type="Proteomes" id="UP000436801">
    <property type="component" value="Unassembled WGS sequence"/>
</dbReference>
<keyword evidence="10 11" id="KW-0998">Cell outer membrane</keyword>
<dbReference type="InterPro" id="IPR012910">
    <property type="entry name" value="Plug_dom"/>
</dbReference>
<keyword evidence="13" id="KW-0732">Signal</keyword>
<evidence type="ECO:0000256" key="11">
    <source>
        <dbReference type="PROSITE-ProRule" id="PRU01360"/>
    </source>
</evidence>
<keyword evidence="16" id="KW-0675">Receptor</keyword>
<accession>A0A1G7RY08</accession>
<keyword evidence="9 11" id="KW-0472">Membrane</keyword>
<dbReference type="AlphaFoldDB" id="A0A1G7RY08"/>
<comment type="subcellular location">
    <subcellularLocation>
        <location evidence="1 11">Cell outer membrane</location>
        <topology evidence="1 11">Multi-pass membrane protein</topology>
    </subcellularLocation>
</comment>
<evidence type="ECO:0000313" key="16">
    <source>
        <dbReference type="EMBL" id="MWC43849.1"/>
    </source>
</evidence>
<keyword evidence="8 12" id="KW-0798">TonB box</keyword>
<gene>
    <name evidence="16" type="ORF">GQR91_09310</name>
    <name evidence="17" type="ORF">SAMN05216557_11613</name>
</gene>
<dbReference type="EMBL" id="WSUT01000005">
    <property type="protein sequence ID" value="MWC43849.1"/>
    <property type="molecule type" value="Genomic_DNA"/>
</dbReference>
<keyword evidence="2 11" id="KW-0813">Transport</keyword>
<feature type="domain" description="TonB-dependent receptor-like beta-barrel" evidence="14">
    <location>
        <begin position="329"/>
        <end position="812"/>
    </location>
</feature>
<dbReference type="RefSeq" id="WP_160146869.1">
    <property type="nucleotide sequence ID" value="NZ_FNBI01000016.1"/>
</dbReference>
<feature type="domain" description="TonB-dependent receptor plug" evidence="15">
    <location>
        <begin position="56"/>
        <end position="164"/>
    </location>
</feature>
<dbReference type="Pfam" id="PF00593">
    <property type="entry name" value="TonB_dep_Rec_b-barrel"/>
    <property type="match status" value="1"/>
</dbReference>
<evidence type="ECO:0000256" key="6">
    <source>
        <dbReference type="ARBA" id="ARBA00023004"/>
    </source>
</evidence>
<keyword evidence="5 11" id="KW-0812">Transmembrane</keyword>
<dbReference type="GO" id="GO:0009279">
    <property type="term" value="C:cell outer membrane"/>
    <property type="evidence" value="ECO:0007669"/>
    <property type="project" value="UniProtKB-SubCell"/>
</dbReference>
<dbReference type="EMBL" id="FNBI01000016">
    <property type="protein sequence ID" value="SDG15658.1"/>
    <property type="molecule type" value="Genomic_DNA"/>
</dbReference>
<keyword evidence="4" id="KW-0410">Iron transport</keyword>
<dbReference type="PANTHER" id="PTHR32552">
    <property type="entry name" value="FERRICHROME IRON RECEPTOR-RELATED"/>
    <property type="match status" value="1"/>
</dbReference>
<evidence type="ECO:0000256" key="3">
    <source>
        <dbReference type="ARBA" id="ARBA00022452"/>
    </source>
</evidence>
<feature type="chain" id="PRO_5036307375" evidence="13">
    <location>
        <begin position="32"/>
        <end position="857"/>
    </location>
</feature>
<dbReference type="InterPro" id="IPR039426">
    <property type="entry name" value="TonB-dep_rcpt-like"/>
</dbReference>
<keyword evidence="7" id="KW-0406">Ion transport</keyword>
<dbReference type="InterPro" id="IPR036942">
    <property type="entry name" value="Beta-barrel_TonB_sf"/>
</dbReference>
<evidence type="ECO:0000256" key="2">
    <source>
        <dbReference type="ARBA" id="ARBA00022448"/>
    </source>
</evidence>
<keyword evidence="3 11" id="KW-1134">Transmembrane beta strand</keyword>
<protein>
    <submittedName>
        <fullName evidence="17">Iron complex outermembrane recepter protein</fullName>
    </submittedName>
    <submittedName>
        <fullName evidence="16">TonB-dependent receptor plug domain-containing protein</fullName>
    </submittedName>
</protein>
<dbReference type="Proteomes" id="UP000323502">
    <property type="component" value="Unassembled WGS sequence"/>
</dbReference>
<dbReference type="Gene3D" id="2.40.170.20">
    <property type="entry name" value="TonB-dependent receptor, beta-barrel domain"/>
    <property type="match status" value="1"/>
</dbReference>
<evidence type="ECO:0000256" key="13">
    <source>
        <dbReference type="SAM" id="SignalP"/>
    </source>
</evidence>
<evidence type="ECO:0000256" key="12">
    <source>
        <dbReference type="RuleBase" id="RU003357"/>
    </source>
</evidence>
<keyword evidence="18" id="KW-1185">Reference proteome</keyword>
<reference evidence="16 19" key="2">
    <citation type="submission" date="2019-12" db="EMBL/GenBank/DDBJ databases">
        <authorList>
            <person name="Zheng J."/>
        </authorList>
    </citation>
    <scope>NUCLEOTIDE SEQUENCE [LARGE SCALE GENOMIC DNA]</scope>
    <source>
        <strain evidence="16 19">DSM 27347</strain>
    </source>
</reference>
<dbReference type="Pfam" id="PF07715">
    <property type="entry name" value="Plug"/>
    <property type="match status" value="1"/>
</dbReference>